<reference evidence="4" key="2">
    <citation type="journal article" date="2017" name="Nat. Plants">
        <title>The Aegilops tauschii genome reveals multiple impacts of transposons.</title>
        <authorList>
            <person name="Zhao G."/>
            <person name="Zou C."/>
            <person name="Li K."/>
            <person name="Wang K."/>
            <person name="Li T."/>
            <person name="Gao L."/>
            <person name="Zhang X."/>
            <person name="Wang H."/>
            <person name="Yang Z."/>
            <person name="Liu X."/>
            <person name="Jiang W."/>
            <person name="Mao L."/>
            <person name="Kong X."/>
            <person name="Jiao Y."/>
            <person name="Jia J."/>
        </authorList>
    </citation>
    <scope>NUCLEOTIDE SEQUENCE [LARGE SCALE GENOMIC DNA]</scope>
    <source>
        <strain evidence="4">cv. AL8/78</strain>
    </source>
</reference>
<feature type="transmembrane region" description="Helical" evidence="2">
    <location>
        <begin position="16"/>
        <end position="38"/>
    </location>
</feature>
<dbReference type="Proteomes" id="UP000015105">
    <property type="component" value="Chromosome 7D"/>
</dbReference>
<dbReference type="Gramene" id="AET7Gv21254800.1">
    <property type="protein sequence ID" value="AET7Gv21254800.1"/>
    <property type="gene ID" value="AET7Gv21254800"/>
</dbReference>
<evidence type="ECO:0008006" key="5">
    <source>
        <dbReference type="Google" id="ProtNLM"/>
    </source>
</evidence>
<sequence length="203" mass="21779">MAIHIPPPSKWSHKHIILVTLIGTLVAIAITAIVSISLSPAHIYLSLTDMKVGGPVEDTKFYNFTIVANNSSPRMAVLYGALDTEIWYSETAWVPAMVDLSVLQDGRRQAPGNVAHINVSAEYWQSEQASGNKAPDQASSGGIGSPPPPPATNNTDWSNCTVVVMAKVWFKAGGISTRSYNIRASCSLVNFDRADAIVDCTHG</sequence>
<reference evidence="3" key="3">
    <citation type="journal article" date="2017" name="Nature">
        <title>Genome sequence of the progenitor of the wheat D genome Aegilops tauschii.</title>
        <authorList>
            <person name="Luo M.C."/>
            <person name="Gu Y.Q."/>
            <person name="Puiu D."/>
            <person name="Wang H."/>
            <person name="Twardziok S.O."/>
            <person name="Deal K.R."/>
            <person name="Huo N."/>
            <person name="Zhu T."/>
            <person name="Wang L."/>
            <person name="Wang Y."/>
            <person name="McGuire P.E."/>
            <person name="Liu S."/>
            <person name="Long H."/>
            <person name="Ramasamy R.K."/>
            <person name="Rodriguez J.C."/>
            <person name="Van S.L."/>
            <person name="Yuan L."/>
            <person name="Wang Z."/>
            <person name="Xia Z."/>
            <person name="Xiao L."/>
            <person name="Anderson O.D."/>
            <person name="Ouyang S."/>
            <person name="Liang Y."/>
            <person name="Zimin A.V."/>
            <person name="Pertea G."/>
            <person name="Qi P."/>
            <person name="Bennetzen J.L."/>
            <person name="Dai X."/>
            <person name="Dawson M.W."/>
            <person name="Muller H.G."/>
            <person name="Kugler K."/>
            <person name="Rivarola-Duarte L."/>
            <person name="Spannagl M."/>
            <person name="Mayer K.F.X."/>
            <person name="Lu F.H."/>
            <person name="Bevan M.W."/>
            <person name="Leroy P."/>
            <person name="Li P."/>
            <person name="You F.M."/>
            <person name="Sun Q."/>
            <person name="Liu Z."/>
            <person name="Lyons E."/>
            <person name="Wicker T."/>
            <person name="Salzberg S.L."/>
            <person name="Devos K.M."/>
            <person name="Dvorak J."/>
        </authorList>
    </citation>
    <scope>NUCLEOTIDE SEQUENCE [LARGE SCALE GENOMIC DNA]</scope>
    <source>
        <strain evidence="3">cv. AL8/78</strain>
    </source>
</reference>
<protein>
    <recommendedName>
        <fullName evidence="5">Late embryogenesis abundant protein LEA-2 subgroup domain-containing protein</fullName>
    </recommendedName>
</protein>
<evidence type="ECO:0000313" key="3">
    <source>
        <dbReference type="EnsemblPlants" id="AET7Gv21254800.1"/>
    </source>
</evidence>
<evidence type="ECO:0000256" key="1">
    <source>
        <dbReference type="SAM" id="MobiDB-lite"/>
    </source>
</evidence>
<proteinExistence type="predicted"/>
<reference evidence="3" key="5">
    <citation type="journal article" date="2021" name="G3 (Bethesda)">
        <title>Aegilops tauschii genome assembly Aet v5.0 features greater sequence contiguity and improved annotation.</title>
        <authorList>
            <person name="Wang L."/>
            <person name="Zhu T."/>
            <person name="Rodriguez J.C."/>
            <person name="Deal K.R."/>
            <person name="Dubcovsky J."/>
            <person name="McGuire P.E."/>
            <person name="Lux T."/>
            <person name="Spannagl M."/>
            <person name="Mayer K.F.X."/>
            <person name="Baldrich P."/>
            <person name="Meyers B.C."/>
            <person name="Huo N."/>
            <person name="Gu Y.Q."/>
            <person name="Zhou H."/>
            <person name="Devos K.M."/>
            <person name="Bennetzen J.L."/>
            <person name="Unver T."/>
            <person name="Budak H."/>
            <person name="Gulick P.J."/>
            <person name="Galiba G."/>
            <person name="Kalapos B."/>
            <person name="Nelson D.R."/>
            <person name="Li P."/>
            <person name="You F.M."/>
            <person name="Luo M.C."/>
            <person name="Dvorak J."/>
        </authorList>
    </citation>
    <scope>NUCLEOTIDE SEQUENCE [LARGE SCALE GENOMIC DNA]</scope>
    <source>
        <strain evidence="3">cv. AL8/78</strain>
    </source>
</reference>
<name>A0A453T5R8_AEGTS</name>
<reference evidence="3" key="4">
    <citation type="submission" date="2019-03" db="UniProtKB">
        <authorList>
            <consortium name="EnsemblPlants"/>
        </authorList>
    </citation>
    <scope>IDENTIFICATION</scope>
</reference>
<keyword evidence="4" id="KW-1185">Reference proteome</keyword>
<evidence type="ECO:0000313" key="4">
    <source>
        <dbReference type="Proteomes" id="UP000015105"/>
    </source>
</evidence>
<dbReference type="AlphaFoldDB" id="A0A453T5R8"/>
<dbReference type="PANTHER" id="PTHR36480">
    <property type="entry name" value="OS06G0118900 PROTEIN-RELATED"/>
    <property type="match status" value="1"/>
</dbReference>
<organism evidence="3 4">
    <name type="scientific">Aegilops tauschii subsp. strangulata</name>
    <name type="common">Goatgrass</name>
    <dbReference type="NCBI Taxonomy" id="200361"/>
    <lineage>
        <taxon>Eukaryota</taxon>
        <taxon>Viridiplantae</taxon>
        <taxon>Streptophyta</taxon>
        <taxon>Embryophyta</taxon>
        <taxon>Tracheophyta</taxon>
        <taxon>Spermatophyta</taxon>
        <taxon>Magnoliopsida</taxon>
        <taxon>Liliopsida</taxon>
        <taxon>Poales</taxon>
        <taxon>Poaceae</taxon>
        <taxon>BOP clade</taxon>
        <taxon>Pooideae</taxon>
        <taxon>Triticodae</taxon>
        <taxon>Triticeae</taxon>
        <taxon>Triticinae</taxon>
        <taxon>Aegilops</taxon>
    </lineage>
</organism>
<keyword evidence="2" id="KW-1133">Transmembrane helix</keyword>
<keyword evidence="2" id="KW-0472">Membrane</keyword>
<dbReference type="EnsemblPlants" id="AET7Gv21254800.1">
    <property type="protein sequence ID" value="AET7Gv21254800.1"/>
    <property type="gene ID" value="AET7Gv21254800"/>
</dbReference>
<accession>A0A453T5R8</accession>
<keyword evidence="2" id="KW-0812">Transmembrane</keyword>
<evidence type="ECO:0000256" key="2">
    <source>
        <dbReference type="SAM" id="Phobius"/>
    </source>
</evidence>
<dbReference type="PANTHER" id="PTHR36480:SF5">
    <property type="entry name" value="LATE EMBRYOGENESIS ABUNDANT PROTEIN LEA-2 SUBGROUP DOMAIN-CONTAINING PROTEIN"/>
    <property type="match status" value="1"/>
</dbReference>
<reference evidence="4" key="1">
    <citation type="journal article" date="2014" name="Science">
        <title>Ancient hybridizations among the ancestral genomes of bread wheat.</title>
        <authorList>
            <consortium name="International Wheat Genome Sequencing Consortium,"/>
            <person name="Marcussen T."/>
            <person name="Sandve S.R."/>
            <person name="Heier L."/>
            <person name="Spannagl M."/>
            <person name="Pfeifer M."/>
            <person name="Jakobsen K.S."/>
            <person name="Wulff B.B."/>
            <person name="Steuernagel B."/>
            <person name="Mayer K.F."/>
            <person name="Olsen O.A."/>
        </authorList>
    </citation>
    <scope>NUCLEOTIDE SEQUENCE [LARGE SCALE GENOMIC DNA]</scope>
    <source>
        <strain evidence="4">cv. AL8/78</strain>
    </source>
</reference>
<feature type="region of interest" description="Disordered" evidence="1">
    <location>
        <begin position="128"/>
        <end position="156"/>
    </location>
</feature>